<name>A0A1H0EMY9_9ACTO</name>
<feature type="domain" description="VWFA" evidence="2">
    <location>
        <begin position="74"/>
        <end position="274"/>
    </location>
</feature>
<feature type="transmembrane region" description="Helical" evidence="1">
    <location>
        <begin position="313"/>
        <end position="334"/>
    </location>
</feature>
<dbReference type="Proteomes" id="UP000198541">
    <property type="component" value="Unassembled WGS sequence"/>
</dbReference>
<accession>A0A1H0EMY9</accession>
<organism evidence="3 4">
    <name type="scientific">Actinomyces ruminicola</name>
    <dbReference type="NCBI Taxonomy" id="332524"/>
    <lineage>
        <taxon>Bacteria</taxon>
        <taxon>Bacillati</taxon>
        <taxon>Actinomycetota</taxon>
        <taxon>Actinomycetes</taxon>
        <taxon>Actinomycetales</taxon>
        <taxon>Actinomycetaceae</taxon>
        <taxon>Actinomyces</taxon>
    </lineage>
</organism>
<dbReference type="EMBL" id="FNIM01000017">
    <property type="protein sequence ID" value="SDN83752.1"/>
    <property type="molecule type" value="Genomic_DNA"/>
</dbReference>
<protein>
    <submittedName>
        <fullName evidence="3">Ca-activated chloride channel family protein</fullName>
    </submittedName>
</protein>
<dbReference type="Pfam" id="PF13519">
    <property type="entry name" value="VWA_2"/>
    <property type="match status" value="1"/>
</dbReference>
<dbReference type="AlphaFoldDB" id="A0A1H0EMY9"/>
<evidence type="ECO:0000313" key="3">
    <source>
        <dbReference type="EMBL" id="SDN83752.1"/>
    </source>
</evidence>
<feature type="transmembrane region" description="Helical" evidence="1">
    <location>
        <begin position="6"/>
        <end position="31"/>
    </location>
</feature>
<reference evidence="4" key="1">
    <citation type="submission" date="2016-10" db="EMBL/GenBank/DDBJ databases">
        <authorList>
            <person name="Varghese N."/>
            <person name="Submissions S."/>
        </authorList>
    </citation>
    <scope>NUCLEOTIDE SEQUENCE [LARGE SCALE GENOMIC DNA]</scope>
    <source>
        <strain evidence="4">DSM 27982</strain>
    </source>
</reference>
<dbReference type="Gene3D" id="3.40.50.410">
    <property type="entry name" value="von Willebrand factor, type A domain"/>
    <property type="match status" value="1"/>
</dbReference>
<keyword evidence="1" id="KW-0472">Membrane</keyword>
<gene>
    <name evidence="3" type="ORF">SAMN05216355_11730</name>
</gene>
<dbReference type="RefSeq" id="WP_092537631.1">
    <property type="nucleotide sequence ID" value="NZ_FNIM01000017.1"/>
</dbReference>
<keyword evidence="4" id="KW-1185">Reference proteome</keyword>
<dbReference type="InterPro" id="IPR002035">
    <property type="entry name" value="VWF_A"/>
</dbReference>
<evidence type="ECO:0000256" key="1">
    <source>
        <dbReference type="SAM" id="Phobius"/>
    </source>
</evidence>
<evidence type="ECO:0000259" key="2">
    <source>
        <dbReference type="PROSITE" id="PS50234"/>
    </source>
</evidence>
<keyword evidence="1" id="KW-1133">Transmembrane helix</keyword>
<keyword evidence="1" id="KW-0812">Transmembrane</keyword>
<dbReference type="PROSITE" id="PS50234">
    <property type="entry name" value="VWFA"/>
    <property type="match status" value="1"/>
</dbReference>
<dbReference type="STRING" id="332524.SAMN04487766_101195"/>
<sequence>MRLVPLFGWPLTLAVVLAVVAALAVSARWLLRPAGDPGARTAWWRRVALGAVMVLILAGPSLPVTEAVAVSNVEIYLVVDRTGSMAAEDWAGGPDAGGGTRLDGVRADLAAIRDAYPDARFSIIALDSAAARELPLTRDTDAVSSWIGALQQEVTDRSKGSSLERALPLLAQVLTTAAEAASENARLVYILSDGEATDDGAGADAAVAAGVSWEQLAAVVDGGAVLGYGTESGGSMRAFDGSGAEADYITDPDTGEPAVSVPDTAELQAVADALGIAYLQRTGTDDQPATAFTDQNVDQVLSDGRERKRYTRYLTWPLGLVAAGLLIWEGAALIRADRAVRELTRPAVAARAGNQAGGPR</sequence>
<dbReference type="InterPro" id="IPR036465">
    <property type="entry name" value="vWFA_dom_sf"/>
</dbReference>
<proteinExistence type="predicted"/>
<dbReference type="SUPFAM" id="SSF53300">
    <property type="entry name" value="vWA-like"/>
    <property type="match status" value="1"/>
</dbReference>
<feature type="transmembrane region" description="Helical" evidence="1">
    <location>
        <begin position="43"/>
        <end position="62"/>
    </location>
</feature>
<evidence type="ECO:0000313" key="4">
    <source>
        <dbReference type="Proteomes" id="UP000198541"/>
    </source>
</evidence>
<dbReference type="CDD" id="cd00198">
    <property type="entry name" value="vWFA"/>
    <property type="match status" value="1"/>
</dbReference>